<evidence type="ECO:0000313" key="4">
    <source>
        <dbReference type="Proteomes" id="UP001426770"/>
    </source>
</evidence>
<accession>A0ABP9WES4</accession>
<feature type="transmembrane region" description="Helical" evidence="2">
    <location>
        <begin position="204"/>
        <end position="225"/>
    </location>
</feature>
<feature type="transmembrane region" description="Helical" evidence="2">
    <location>
        <begin position="101"/>
        <end position="120"/>
    </location>
</feature>
<dbReference type="Pfam" id="PF04854">
    <property type="entry name" value="DUF624"/>
    <property type="match status" value="1"/>
</dbReference>
<keyword evidence="4" id="KW-1185">Reference proteome</keyword>
<evidence type="ECO:0000313" key="3">
    <source>
        <dbReference type="EMBL" id="GAA5518327.1"/>
    </source>
</evidence>
<evidence type="ECO:0000256" key="1">
    <source>
        <dbReference type="SAM" id="MobiDB-lite"/>
    </source>
</evidence>
<evidence type="ECO:0000256" key="2">
    <source>
        <dbReference type="SAM" id="Phobius"/>
    </source>
</evidence>
<dbReference type="Proteomes" id="UP001426770">
    <property type="component" value="Unassembled WGS sequence"/>
</dbReference>
<feature type="region of interest" description="Disordered" evidence="1">
    <location>
        <begin position="1"/>
        <end position="26"/>
    </location>
</feature>
<comment type="caution">
    <text evidence="3">The sequence shown here is derived from an EMBL/GenBank/DDBJ whole genome shotgun (WGS) entry which is preliminary data.</text>
</comment>
<evidence type="ECO:0008006" key="5">
    <source>
        <dbReference type="Google" id="ProtNLM"/>
    </source>
</evidence>
<keyword evidence="2" id="KW-0812">Transmembrane</keyword>
<gene>
    <name evidence="3" type="ORF">Lsed01_00750</name>
</gene>
<dbReference type="EMBL" id="BAABRR010000003">
    <property type="protein sequence ID" value="GAA5518327.1"/>
    <property type="molecule type" value="Genomic_DNA"/>
</dbReference>
<organism evidence="3 4">
    <name type="scientific">Demequina sediminis</name>
    <dbReference type="NCBI Taxonomy" id="1930058"/>
    <lineage>
        <taxon>Bacteria</taxon>
        <taxon>Bacillati</taxon>
        <taxon>Actinomycetota</taxon>
        <taxon>Actinomycetes</taxon>
        <taxon>Micrococcales</taxon>
        <taxon>Demequinaceae</taxon>
        <taxon>Demequina</taxon>
    </lineage>
</organism>
<keyword evidence="2" id="KW-1133">Transmembrane helix</keyword>
<dbReference type="InterPro" id="IPR006938">
    <property type="entry name" value="DUF624"/>
</dbReference>
<reference evidence="3 4" key="1">
    <citation type="submission" date="2024-02" db="EMBL/GenBank/DDBJ databases">
        <title>Lysinimicrobium sediminis NBRC 112286.</title>
        <authorList>
            <person name="Ichikawa N."/>
            <person name="Katano-Makiyama Y."/>
            <person name="Hidaka K."/>
        </authorList>
    </citation>
    <scope>NUCLEOTIDE SEQUENCE [LARGE SCALE GENOMIC DNA]</scope>
    <source>
        <strain evidence="3 4">NBRC 112286</strain>
    </source>
</reference>
<protein>
    <recommendedName>
        <fullName evidence="5">DUF624 domain-containing protein</fullName>
    </recommendedName>
</protein>
<feature type="transmembrane region" description="Helical" evidence="2">
    <location>
        <begin position="132"/>
        <end position="155"/>
    </location>
</feature>
<name>A0ABP9WES4_9MICO</name>
<feature type="transmembrane region" description="Helical" evidence="2">
    <location>
        <begin position="175"/>
        <end position="198"/>
    </location>
</feature>
<sequence length="233" mass="24490">MAIVADRKARPGRVKQPVPLEGSAGEQDIPGWSGRLMAWLRVAAQLAGIQILMVTGTMLGLGIAGLGPAMTAGAILLRRLAEGDASDALWRDFWGAYRQEFRRAVIVTAPLILVVVLAWYELLVLLAHGSGTLAAVLTGAVIAVGGYAIACLVYAPHVLRRYGDAPLPALRFVALAPLLSPLTAVGCAVTAVALIAVGLRYPPLLVLAGIAVPLLLTGLLVDRWLDKVDARRA</sequence>
<keyword evidence="2" id="KW-0472">Membrane</keyword>
<proteinExistence type="predicted"/>